<dbReference type="AlphaFoldDB" id="A0A5C3R163"/>
<organism evidence="4 5">
    <name type="scientific">Pterulicium gracile</name>
    <dbReference type="NCBI Taxonomy" id="1884261"/>
    <lineage>
        <taxon>Eukaryota</taxon>
        <taxon>Fungi</taxon>
        <taxon>Dikarya</taxon>
        <taxon>Basidiomycota</taxon>
        <taxon>Agaricomycotina</taxon>
        <taxon>Agaricomycetes</taxon>
        <taxon>Agaricomycetidae</taxon>
        <taxon>Agaricales</taxon>
        <taxon>Pleurotineae</taxon>
        <taxon>Pterulaceae</taxon>
        <taxon>Pterulicium</taxon>
    </lineage>
</organism>
<dbReference type="PANTHER" id="PTHR15830:SF10">
    <property type="entry name" value="TELOMERE LENGTH REGULATION PROTEIN TEL2 HOMOLOG"/>
    <property type="match status" value="1"/>
</dbReference>
<reference evidence="4 5" key="1">
    <citation type="journal article" date="2019" name="Nat. Ecol. Evol.">
        <title>Megaphylogeny resolves global patterns of mushroom evolution.</title>
        <authorList>
            <person name="Varga T."/>
            <person name="Krizsan K."/>
            <person name="Foldi C."/>
            <person name="Dima B."/>
            <person name="Sanchez-Garcia M."/>
            <person name="Sanchez-Ramirez S."/>
            <person name="Szollosi G.J."/>
            <person name="Szarkandi J.G."/>
            <person name="Papp V."/>
            <person name="Albert L."/>
            <person name="Andreopoulos W."/>
            <person name="Angelini C."/>
            <person name="Antonin V."/>
            <person name="Barry K.W."/>
            <person name="Bougher N.L."/>
            <person name="Buchanan P."/>
            <person name="Buyck B."/>
            <person name="Bense V."/>
            <person name="Catcheside P."/>
            <person name="Chovatia M."/>
            <person name="Cooper J."/>
            <person name="Damon W."/>
            <person name="Desjardin D."/>
            <person name="Finy P."/>
            <person name="Geml J."/>
            <person name="Haridas S."/>
            <person name="Hughes K."/>
            <person name="Justo A."/>
            <person name="Karasinski D."/>
            <person name="Kautmanova I."/>
            <person name="Kiss B."/>
            <person name="Kocsube S."/>
            <person name="Kotiranta H."/>
            <person name="LaButti K.M."/>
            <person name="Lechner B.E."/>
            <person name="Liimatainen K."/>
            <person name="Lipzen A."/>
            <person name="Lukacs Z."/>
            <person name="Mihaltcheva S."/>
            <person name="Morgado L.N."/>
            <person name="Niskanen T."/>
            <person name="Noordeloos M.E."/>
            <person name="Ohm R.A."/>
            <person name="Ortiz-Santana B."/>
            <person name="Ovrebo C."/>
            <person name="Racz N."/>
            <person name="Riley R."/>
            <person name="Savchenko A."/>
            <person name="Shiryaev A."/>
            <person name="Soop K."/>
            <person name="Spirin V."/>
            <person name="Szebenyi C."/>
            <person name="Tomsovsky M."/>
            <person name="Tulloss R.E."/>
            <person name="Uehling J."/>
            <person name="Grigoriev I.V."/>
            <person name="Vagvolgyi C."/>
            <person name="Papp T."/>
            <person name="Martin F.M."/>
            <person name="Miettinen O."/>
            <person name="Hibbett D.S."/>
            <person name="Nagy L.G."/>
        </authorList>
    </citation>
    <scope>NUCLEOTIDE SEQUENCE [LARGE SCALE GENOMIC DNA]</scope>
    <source>
        <strain evidence="4 5">CBS 309.79</strain>
    </source>
</reference>
<dbReference type="EMBL" id="ML178814">
    <property type="protein sequence ID" value="TFL07317.1"/>
    <property type="molecule type" value="Genomic_DNA"/>
</dbReference>
<dbReference type="Pfam" id="PF10193">
    <property type="entry name" value="Telomere_reg-2"/>
    <property type="match status" value="1"/>
</dbReference>
<accession>A0A5C3R163</accession>
<name>A0A5C3R163_9AGAR</name>
<feature type="compositionally biased region" description="Polar residues" evidence="2">
    <location>
        <begin position="557"/>
        <end position="569"/>
    </location>
</feature>
<dbReference type="GO" id="GO:0051879">
    <property type="term" value="F:Hsp90 protein binding"/>
    <property type="evidence" value="ECO:0007669"/>
    <property type="project" value="TreeGrafter"/>
</dbReference>
<feature type="region of interest" description="Disordered" evidence="2">
    <location>
        <begin position="492"/>
        <end position="579"/>
    </location>
</feature>
<evidence type="ECO:0000256" key="2">
    <source>
        <dbReference type="SAM" id="MobiDB-lite"/>
    </source>
</evidence>
<dbReference type="InterPro" id="IPR051970">
    <property type="entry name" value="TEL2_Regulation"/>
</dbReference>
<dbReference type="Proteomes" id="UP000305067">
    <property type="component" value="Unassembled WGS sequence"/>
</dbReference>
<dbReference type="PANTHER" id="PTHR15830">
    <property type="entry name" value="TELOMERE LENGTH REGULATION PROTEIN TEL2 FAMILY MEMBER"/>
    <property type="match status" value="1"/>
</dbReference>
<dbReference type="STRING" id="1884261.A0A5C3R163"/>
<evidence type="ECO:0000256" key="1">
    <source>
        <dbReference type="ARBA" id="ARBA00006133"/>
    </source>
</evidence>
<evidence type="ECO:0000313" key="5">
    <source>
        <dbReference type="Proteomes" id="UP000305067"/>
    </source>
</evidence>
<dbReference type="OrthoDB" id="10254187at2759"/>
<dbReference type="InterPro" id="IPR038528">
    <property type="entry name" value="TEL2_C_sf"/>
</dbReference>
<feature type="domain" description="Telomere length regulation protein conserved" evidence="3">
    <location>
        <begin position="590"/>
        <end position="710"/>
    </location>
</feature>
<dbReference type="Gene3D" id="1.25.40.720">
    <property type="entry name" value="Telomere length regulation protein 2, C-terminal domain"/>
    <property type="match status" value="1"/>
</dbReference>
<dbReference type="GO" id="GO:0042162">
    <property type="term" value="F:telomeric DNA binding"/>
    <property type="evidence" value="ECO:0007669"/>
    <property type="project" value="TreeGrafter"/>
</dbReference>
<comment type="similarity">
    <text evidence="1">Belongs to the TEL2 family.</text>
</comment>
<proteinExistence type="inferred from homology"/>
<gene>
    <name evidence="4" type="ORF">BDV98DRAFT_538905</name>
</gene>
<keyword evidence="5" id="KW-1185">Reference proteome</keyword>
<dbReference type="GO" id="GO:0051083">
    <property type="term" value="P:'de novo' cotranslational protein folding"/>
    <property type="evidence" value="ECO:0007669"/>
    <property type="project" value="TreeGrafter"/>
</dbReference>
<sequence>MEDIINALKQPITDSSHLLALLAAPLNNLGILPPRFRANLSSQFSLPREQISISRFIPVIQHSILTQVAPTWRSFLEEQESSDILDQYFCPDIFYNYSATAGEIVLLAHSTLLSHPMDVFSMRLLSRISREYPVDRLHQAIFGNPKSRSAHDAAKRTLAWEDCVRNIVAVPVKAANATSDSLTAPVELHDGPYFDNMSKRCEALVYSLSSANHSEEAVGSIASLLVKLVNTGVIPSTPPSSTTQPSFFRAVLPIIRQRFQNGAEPAYRRFWNDLLDSVPSSIILQKILLSLFASLAAISPATGNSIAQRGLVRREANLLWNIVGTLDPCKDAIWEAVAACVTSKVYDEGFARILVCWTATGERAENTQGLELLLGKTIDVWSSPRHIKHSLISKHHYFTSLLLLIISSLPSSSNHVRELALEPSLINAVGIYIGHQDASVRRCGMLVGETVASKAGKTLQFDGWEGDEPGRAWCRTLRTLIVGRDIDVAPSAEDEVADPIDGQAPAETRSTPTDSRTPKPSPAARNRKPASDTTKNPPLITVLSGDESDDSLEGYASDTSSRAPSPTQSELDDIEKDPTLVVQPKKAQKPVYLVQLGEMIRGHTGLQAPDGNEEAQKLEVALDAAEDLIRRKRDYGSELEENAVNMVYGFAGLQDNYELDGFDEKRQAALTALVACCPQKSAPCAIQEVFKNQYSIAQRSALLNALAFGARELARLPLPASHTRTIDQPTFPSKQLTSNLHNKYAPSAPLRQITDGIRRQVIDNVVDANEDKVPQLVREKRLRVAQPAKVQEITKSSRTSMKTTTTAAVQTITFSQVAAEHFIMPLINRYWHFLRDEQTREERTTLLKGRNRYAGAGIGMLLNPLVLSHLLMTLAILVHASRNATEWLNIISPNALELAIAVGTRAASTRDSDGEEDVEVVGDPKAANKTPEASVVTSALEIVLIVLDGSLALDQGRTLGLEYTPLLLGLWEWANALFAMLERGVRIKGEGGVQEVKLRSTVAGVLLKTEEIRSQWLRSIIDTR</sequence>
<dbReference type="InterPro" id="IPR019337">
    <property type="entry name" value="Telomere_length_regulation_dom"/>
</dbReference>
<evidence type="ECO:0000259" key="3">
    <source>
        <dbReference type="Pfam" id="PF10193"/>
    </source>
</evidence>
<protein>
    <submittedName>
        <fullName evidence="4">Telomere length regulation protein-domain-containing protein</fullName>
    </submittedName>
</protein>
<dbReference type="GO" id="GO:0005829">
    <property type="term" value="C:cytosol"/>
    <property type="evidence" value="ECO:0007669"/>
    <property type="project" value="TreeGrafter"/>
</dbReference>
<evidence type="ECO:0000313" key="4">
    <source>
        <dbReference type="EMBL" id="TFL07317.1"/>
    </source>
</evidence>